<dbReference type="AlphaFoldDB" id="A0A8I0EU19"/>
<organism evidence="2 3">
    <name type="scientific">Aeromicrobium senzhongii</name>
    <dbReference type="NCBI Taxonomy" id="2663859"/>
    <lineage>
        <taxon>Bacteria</taxon>
        <taxon>Bacillati</taxon>
        <taxon>Actinomycetota</taxon>
        <taxon>Actinomycetes</taxon>
        <taxon>Propionibacteriales</taxon>
        <taxon>Nocardioidaceae</taxon>
        <taxon>Aeromicrobium</taxon>
    </lineage>
</organism>
<evidence type="ECO:0000313" key="2">
    <source>
        <dbReference type="EMBL" id="MBC9226441.1"/>
    </source>
</evidence>
<comment type="caution">
    <text evidence="2">The sequence shown here is derived from an EMBL/GenBank/DDBJ whole genome shotgun (WGS) entry which is preliminary data.</text>
</comment>
<name>A0A8I0EU19_9ACTN</name>
<dbReference type="Pfam" id="PF01863">
    <property type="entry name" value="YgjP-like"/>
    <property type="match status" value="1"/>
</dbReference>
<protein>
    <submittedName>
        <fullName evidence="2">M48 family metallopeptidase</fullName>
    </submittedName>
</protein>
<dbReference type="InterPro" id="IPR053136">
    <property type="entry name" value="UTP_pyrophosphatase-like"/>
</dbReference>
<gene>
    <name evidence="2" type="ORF">IBG24_08940</name>
</gene>
<reference evidence="2" key="1">
    <citation type="submission" date="2020-09" db="EMBL/GenBank/DDBJ databases">
        <title>Novel species in genus Aeromicrobium.</title>
        <authorList>
            <person name="Zhang G."/>
        </authorList>
    </citation>
    <scope>NUCLEOTIDE SEQUENCE</scope>
    <source>
        <strain evidence="2">Zg-636</strain>
    </source>
</reference>
<feature type="domain" description="YgjP-like metallopeptidase" evidence="1">
    <location>
        <begin position="80"/>
        <end position="178"/>
    </location>
</feature>
<dbReference type="CDD" id="cd07344">
    <property type="entry name" value="M48_yhfN_like"/>
    <property type="match status" value="1"/>
</dbReference>
<dbReference type="Proteomes" id="UP000620591">
    <property type="component" value="Unassembled WGS sequence"/>
</dbReference>
<evidence type="ECO:0000313" key="3">
    <source>
        <dbReference type="Proteomes" id="UP000620591"/>
    </source>
</evidence>
<dbReference type="Gene3D" id="3.30.2010.10">
    <property type="entry name" value="Metalloproteases ('zincins'), catalytic domain"/>
    <property type="match status" value="1"/>
</dbReference>
<accession>A0A8I0EU19</accession>
<evidence type="ECO:0000259" key="1">
    <source>
        <dbReference type="Pfam" id="PF01863"/>
    </source>
</evidence>
<dbReference type="InterPro" id="IPR002725">
    <property type="entry name" value="YgjP-like_metallopeptidase"/>
</dbReference>
<dbReference type="PANTHER" id="PTHR30399:SF1">
    <property type="entry name" value="UTP PYROPHOSPHATASE"/>
    <property type="match status" value="1"/>
</dbReference>
<sequence>MCHGPVDERRAVTVVPALGHAAARRAIYRGAMAEIEVRRSARRTRTVSARREGGRTIVMIPASMNEREERRAVAEMVARLDARDQRRSVARSDTALEERAARLAALYVPEAPAPASVRWVTNQNTRWGSCTPVDRTIRLSHRLHDMPDHVVDAVLVHELAHLVVSGHGRDFEAIVRRFHRMDEAMGFLEGVTWQQRRDS</sequence>
<dbReference type="PANTHER" id="PTHR30399">
    <property type="entry name" value="UNCHARACTERIZED PROTEIN YGJP"/>
    <property type="match status" value="1"/>
</dbReference>
<proteinExistence type="predicted"/>
<dbReference type="EMBL" id="JACTVM010000002">
    <property type="protein sequence ID" value="MBC9226441.1"/>
    <property type="molecule type" value="Genomic_DNA"/>
</dbReference>